<dbReference type="Proteomes" id="UP000502298">
    <property type="component" value="Chromosome"/>
</dbReference>
<dbReference type="AlphaFoldDB" id="A0A6H2ELT0"/>
<feature type="compositionally biased region" description="Low complexity" evidence="1">
    <location>
        <begin position="43"/>
        <end position="61"/>
    </location>
</feature>
<reference evidence="2 3" key="1">
    <citation type="submission" date="2020-03" db="EMBL/GenBank/DDBJ databases">
        <title>Complete genome of Arcanobacterium buesumensis sp. nov. strain 2701.</title>
        <authorList>
            <person name="Borowiak M."/>
            <person name="Alssahen M."/>
            <person name="Laemmler C."/>
            <person name="Malorny B."/>
            <person name="Hassan A."/>
            <person name="Prenger-Berninghoff E."/>
            <person name="Ploetz M."/>
            <person name="Abdulmawjood A."/>
        </authorList>
    </citation>
    <scope>NUCLEOTIDE SEQUENCE [LARGE SCALE GENOMIC DNA]</scope>
    <source>
        <strain evidence="2 3">2701</strain>
    </source>
</reference>
<organism evidence="2 3">
    <name type="scientific">Arcanobacterium buesumense</name>
    <dbReference type="NCBI Taxonomy" id="2722751"/>
    <lineage>
        <taxon>Bacteria</taxon>
        <taxon>Bacillati</taxon>
        <taxon>Actinomycetota</taxon>
        <taxon>Actinomycetes</taxon>
        <taxon>Actinomycetales</taxon>
        <taxon>Actinomycetaceae</taxon>
        <taxon>Arcanobacterium</taxon>
    </lineage>
</organism>
<evidence type="ECO:0000256" key="1">
    <source>
        <dbReference type="SAM" id="MobiDB-lite"/>
    </source>
</evidence>
<gene>
    <name evidence="2" type="ORF">HC352_05655</name>
</gene>
<sequence length="144" mass="15505">MKNKSWKFWALIVVAVFVIIGAGQQLGLINDPNKETGKENSQTTAEPTETKETPASSEKTTGGIDYGHAVQACDNTAKDQLFPGAKYNSDPIMGEQKSGVGIDDSQFLAVYNVKVDGHKTAITCLVDGTVDAINVVSIKETEWK</sequence>
<dbReference type="EMBL" id="CP050804">
    <property type="protein sequence ID" value="QJC22038.1"/>
    <property type="molecule type" value="Genomic_DNA"/>
</dbReference>
<dbReference type="RefSeq" id="WP_168917972.1">
    <property type="nucleotide sequence ID" value="NZ_CP050804.1"/>
</dbReference>
<protein>
    <submittedName>
        <fullName evidence="2">Uncharacterized protein</fullName>
    </submittedName>
</protein>
<feature type="region of interest" description="Disordered" evidence="1">
    <location>
        <begin position="29"/>
        <end position="61"/>
    </location>
</feature>
<evidence type="ECO:0000313" key="2">
    <source>
        <dbReference type="EMBL" id="QJC22038.1"/>
    </source>
</evidence>
<keyword evidence="3" id="KW-1185">Reference proteome</keyword>
<proteinExistence type="predicted"/>
<name>A0A6H2ELT0_9ACTO</name>
<dbReference type="KEGG" id="arca:HC352_05655"/>
<evidence type="ECO:0000313" key="3">
    <source>
        <dbReference type="Proteomes" id="UP000502298"/>
    </source>
</evidence>
<accession>A0A6H2ELT0</accession>